<evidence type="ECO:0000256" key="4">
    <source>
        <dbReference type="ARBA" id="ARBA00022989"/>
    </source>
</evidence>
<dbReference type="InParanoid" id="E3NGV1"/>
<feature type="transmembrane region" description="Helical" evidence="6">
    <location>
        <begin position="215"/>
        <end position="235"/>
    </location>
</feature>
<feature type="transmembrane region" description="Helical" evidence="6">
    <location>
        <begin position="123"/>
        <end position="142"/>
    </location>
</feature>
<organism evidence="8">
    <name type="scientific">Caenorhabditis remanei</name>
    <name type="common">Caenorhabditis vulgaris</name>
    <dbReference type="NCBI Taxonomy" id="31234"/>
    <lineage>
        <taxon>Eukaryota</taxon>
        <taxon>Metazoa</taxon>
        <taxon>Ecdysozoa</taxon>
        <taxon>Nematoda</taxon>
        <taxon>Chromadorea</taxon>
        <taxon>Rhabditida</taxon>
        <taxon>Rhabditina</taxon>
        <taxon>Rhabditomorpha</taxon>
        <taxon>Rhabditoidea</taxon>
        <taxon>Rhabditidae</taxon>
        <taxon>Peloderinae</taxon>
        <taxon>Caenorhabditis</taxon>
    </lineage>
</organism>
<feature type="transmembrane region" description="Helical" evidence="6">
    <location>
        <begin position="247"/>
        <end position="268"/>
    </location>
</feature>
<dbReference type="HOGENOM" id="CLU_031844_1_0_1"/>
<dbReference type="Gene3D" id="1.10.3730.20">
    <property type="match status" value="1"/>
</dbReference>
<feature type="transmembrane region" description="Helical" evidence="6">
    <location>
        <begin position="61"/>
        <end position="82"/>
    </location>
</feature>
<dbReference type="InterPro" id="IPR010651">
    <property type="entry name" value="Sugar_transport"/>
</dbReference>
<dbReference type="InterPro" id="IPR037185">
    <property type="entry name" value="EmrE-like"/>
</dbReference>
<dbReference type="OMA" id="TCVIGWA"/>
<keyword evidence="3 6" id="KW-0812">Transmembrane</keyword>
<name>E3NGV1_CAERE</name>
<evidence type="ECO:0000256" key="1">
    <source>
        <dbReference type="ARBA" id="ARBA00004141"/>
    </source>
</evidence>
<dbReference type="CTD" id="9799677"/>
<sequence>METKTITGIVYSFISAATLGSTYVPLKFFDRSDGIYFQWVQTMGQLMVGVFLTMFTTPSPVLPVAMINGVFYAIGNSFSVFIMENLGMAIGYLIWNSVACIVGWAVTRYGLFYNIQQIPKCEWLSVLGIAGIILGSAIFTMVKKKSMRVRPAPWSTLEDQIKEAKKTKEEPPIPRKIVCLLLTIFVGFLYGNFYSPISYLMTNDPGASQDVRSYFLSYCLGASFTSTVIFMGYSVVMKNVPRCNPELTTPSIVSGILYGVGMLSFFTACQNLDQVIAYPILSKAPGIVVSLWAIFLFKEIQGRKNISQLFFGIFVTLLGICCVSLSKVLDI</sequence>
<feature type="transmembrane region" description="Helical" evidence="6">
    <location>
        <begin position="309"/>
        <end position="329"/>
    </location>
</feature>
<dbReference type="EMBL" id="DS268660">
    <property type="protein sequence ID" value="EFO97472.1"/>
    <property type="molecule type" value="Genomic_DNA"/>
</dbReference>
<evidence type="ECO:0000256" key="6">
    <source>
        <dbReference type="SAM" id="Phobius"/>
    </source>
</evidence>
<keyword evidence="4 6" id="KW-1133">Transmembrane helix</keyword>
<keyword evidence="5 6" id="KW-0472">Membrane</keyword>
<reference evidence="7" key="1">
    <citation type="submission" date="2007-07" db="EMBL/GenBank/DDBJ databases">
        <title>PCAP assembly of the Caenorhabditis remanei genome.</title>
        <authorList>
            <consortium name="The Caenorhabditis remanei Sequencing Consortium"/>
            <person name="Wilson R.K."/>
        </authorList>
    </citation>
    <scope>NUCLEOTIDE SEQUENCE [LARGE SCALE GENOMIC DNA]</scope>
    <source>
        <strain evidence="7">PB4641</strain>
    </source>
</reference>
<evidence type="ECO:0000256" key="5">
    <source>
        <dbReference type="ARBA" id="ARBA00023136"/>
    </source>
</evidence>
<keyword evidence="8" id="KW-1185">Reference proteome</keyword>
<dbReference type="AlphaFoldDB" id="E3NGV1"/>
<protein>
    <recommendedName>
        <fullName evidence="9">Transmembrane protein 144</fullName>
    </recommendedName>
</protein>
<feature type="transmembrane region" description="Helical" evidence="6">
    <location>
        <begin position="280"/>
        <end position="297"/>
    </location>
</feature>
<comment type="subcellular location">
    <subcellularLocation>
        <location evidence="1">Membrane</location>
        <topology evidence="1">Multi-pass membrane protein</topology>
    </subcellularLocation>
</comment>
<evidence type="ECO:0000256" key="3">
    <source>
        <dbReference type="ARBA" id="ARBA00022692"/>
    </source>
</evidence>
<dbReference type="InterPro" id="IPR012435">
    <property type="entry name" value="TMEM144"/>
</dbReference>
<evidence type="ECO:0000256" key="2">
    <source>
        <dbReference type="ARBA" id="ARBA00005731"/>
    </source>
</evidence>
<evidence type="ECO:0008006" key="9">
    <source>
        <dbReference type="Google" id="ProtNLM"/>
    </source>
</evidence>
<dbReference type="GO" id="GO:0015144">
    <property type="term" value="F:carbohydrate transmembrane transporter activity"/>
    <property type="evidence" value="ECO:0007669"/>
    <property type="project" value="InterPro"/>
</dbReference>
<accession>E3NGV1</accession>
<dbReference type="GeneID" id="9799677"/>
<dbReference type="SUPFAM" id="SSF103481">
    <property type="entry name" value="Multidrug resistance efflux transporter EmrE"/>
    <property type="match status" value="1"/>
</dbReference>
<feature type="transmembrane region" description="Helical" evidence="6">
    <location>
        <begin position="6"/>
        <end position="24"/>
    </location>
</feature>
<proteinExistence type="inferred from homology"/>
<dbReference type="PANTHER" id="PTHR16119:SF13">
    <property type="entry name" value="TRANSMEMBRANE PROTEIN 144 HOMOLOG"/>
    <property type="match status" value="1"/>
</dbReference>
<evidence type="ECO:0000313" key="7">
    <source>
        <dbReference type="EMBL" id="EFO97472.1"/>
    </source>
</evidence>
<gene>
    <name evidence="7" type="ORF">CRE_06147</name>
</gene>
<dbReference type="GO" id="GO:0016020">
    <property type="term" value="C:membrane"/>
    <property type="evidence" value="ECO:0007669"/>
    <property type="project" value="UniProtKB-SubCell"/>
</dbReference>
<feature type="transmembrane region" description="Helical" evidence="6">
    <location>
        <begin position="89"/>
        <end position="111"/>
    </location>
</feature>
<dbReference type="eggNOG" id="ENOG502QR0F">
    <property type="taxonomic scope" value="Eukaryota"/>
</dbReference>
<feature type="transmembrane region" description="Helical" evidence="6">
    <location>
        <begin position="177"/>
        <end position="195"/>
    </location>
</feature>
<dbReference type="PANTHER" id="PTHR16119">
    <property type="entry name" value="TRANSMEMBRANE PROTEIN 144"/>
    <property type="match status" value="1"/>
</dbReference>
<dbReference type="KEGG" id="crq:GCK72_015935"/>
<dbReference type="RefSeq" id="XP_003092365.2">
    <property type="nucleotide sequence ID" value="XM_003092317.2"/>
</dbReference>
<dbReference type="OrthoDB" id="426527at2759"/>
<dbReference type="Proteomes" id="UP000008281">
    <property type="component" value="Unassembled WGS sequence"/>
</dbReference>
<dbReference type="Pfam" id="PF07857">
    <property type="entry name" value="TMEM144"/>
    <property type="match status" value="1"/>
</dbReference>
<comment type="similarity">
    <text evidence="2">Belongs to the TMEM144 family.</text>
</comment>
<evidence type="ECO:0000313" key="8">
    <source>
        <dbReference type="Proteomes" id="UP000008281"/>
    </source>
</evidence>